<dbReference type="GO" id="GO:0003746">
    <property type="term" value="F:translation elongation factor activity"/>
    <property type="evidence" value="ECO:0007669"/>
    <property type="project" value="UniProtKB-KW"/>
</dbReference>
<reference evidence="8 9" key="2">
    <citation type="journal article" date="2012" name="Int. J. Syst. Evol. Microbiol.">
        <title>Magnetococcus marinus gen. nov., sp. nov., a marine, magnetotactic bacterium that represents a novel lineage (Magnetococcaceae fam. nov.; Magnetococcales ord. nov.) at the base of the Alphaproteobacteria.</title>
        <authorList>
            <person name="Bazylinski D.A."/>
            <person name="Williams T.J."/>
            <person name="Lefevre C.T."/>
            <person name="Berg R.J."/>
            <person name="Zhang C.L."/>
            <person name="Bowser S.S."/>
            <person name="Dean A.J."/>
            <person name="Beveridge T.J."/>
        </authorList>
    </citation>
    <scope>NUCLEOTIDE SEQUENCE [LARGE SCALE GENOMIC DNA]</scope>
    <source>
        <strain evidence="9">ATCC BAA-1437 / JCM 17883 / MC-1</strain>
    </source>
</reference>
<dbReference type="EMBL" id="CP000471">
    <property type="protein sequence ID" value="ABK42651.1"/>
    <property type="molecule type" value="Genomic_DNA"/>
</dbReference>
<dbReference type="Pfam" id="PF14492">
    <property type="entry name" value="EFG_III"/>
    <property type="match status" value="1"/>
</dbReference>
<dbReference type="NCBIfam" id="NF009381">
    <property type="entry name" value="PRK12740.1-5"/>
    <property type="match status" value="1"/>
</dbReference>
<dbReference type="InterPro" id="IPR014721">
    <property type="entry name" value="Ribsml_uS5_D2-typ_fold_subgr"/>
</dbReference>
<dbReference type="SUPFAM" id="SSF54980">
    <property type="entry name" value="EF-G C-terminal domain-like"/>
    <property type="match status" value="2"/>
</dbReference>
<dbReference type="KEGG" id="mgm:Mmc1_0124"/>
<dbReference type="Gene3D" id="3.30.70.240">
    <property type="match status" value="1"/>
</dbReference>
<keyword evidence="3 8" id="KW-0251">Elongation factor</keyword>
<evidence type="ECO:0000259" key="7">
    <source>
        <dbReference type="PROSITE" id="PS51722"/>
    </source>
</evidence>
<reference evidence="9" key="1">
    <citation type="journal article" date="2009" name="Appl. Environ. Microbiol.">
        <title>Complete genome sequence of the chemolithoautotrophic marine magnetotactic coccus strain MC-1.</title>
        <authorList>
            <person name="Schubbe S."/>
            <person name="Williams T.J."/>
            <person name="Xie G."/>
            <person name="Kiss H.E."/>
            <person name="Brettin T.S."/>
            <person name="Martinez D."/>
            <person name="Ross C.A."/>
            <person name="Schuler D."/>
            <person name="Cox B.L."/>
            <person name="Nealson K.H."/>
            <person name="Bazylinski D.A."/>
        </authorList>
    </citation>
    <scope>NUCLEOTIDE SEQUENCE [LARGE SCALE GENOMIC DNA]</scope>
    <source>
        <strain evidence="9">ATCC BAA-1437 / JCM 17883 / MC-1</strain>
    </source>
</reference>
<evidence type="ECO:0000313" key="8">
    <source>
        <dbReference type="EMBL" id="ABK42651.1"/>
    </source>
</evidence>
<dbReference type="SUPFAM" id="SSF50447">
    <property type="entry name" value="Translation proteins"/>
    <property type="match status" value="1"/>
</dbReference>
<dbReference type="InterPro" id="IPR009000">
    <property type="entry name" value="Transl_B-barrel_sf"/>
</dbReference>
<dbReference type="InterPro" id="IPR000795">
    <property type="entry name" value="T_Tr_GTP-bd_dom"/>
</dbReference>
<feature type="domain" description="Tr-type G" evidence="7">
    <location>
        <begin position="24"/>
        <end position="296"/>
    </location>
</feature>
<sequence>MCEDVLPHYFDAEGEKGMTESQITRIRNVALMAHGGGGATTLAETLFYNAGVIPKRGTVEGKNTVLRSEPEELERGLTIAPQIGHFQWKGVEINIIDTPGYIDFIEHTRAVLNVVGGAVLVYSGASGVKTENTRFWSMIQEAQVPGIGFINKMDKPRADFIRVLGEIEQDLQVTTLPVTIPIGQGESFAGIVDLIPMTAWSAKDGVFTQIEMPDSVKQDVAYYRTQLIEKIIETDDELLEAYLENETLPTEEQLHERLKEAVLTRRLLPIFCGSGGANIGVRALANGISQYLPSPIDKAAIKPLIGVNPNNRDQEIARSVSEEDPFSAVVFKTAIDPFSGKLSVVRVFSGTLQADSALLNGTRDLKEKGGHLYLLEGNDMTQVDVLKAGQIGAIARLAHTHTGDTLCDISAPIHYHRVRYQEPVFSYAVEVETKMEDKVATGLAKLCDEDPTLHFYRDEDTHEMILAGMGQTHLAVTLDRLQRKYGGKASLKVPKVAYRETITRACRVQGKLKKQSGGRGQFGDCWIEVEPLPRGAGFVFEDRVVGGVIPRNFIPSVEKGVVEAMNKGVVGGYPVVDVQVNLVDGSHHSVDSSDNAFRTAGSMAFRSAMEQGGAVLLEPLMSMEISVPDEVMGDVIGDMNSRRGKITGVTPRGNGQTIHCETPMSEILDYGNSLNAMTSGRGIYTMRLANYQEVPSHIARKVLEQQN</sequence>
<dbReference type="PRINTS" id="PR00315">
    <property type="entry name" value="ELONGATNFCT"/>
</dbReference>
<dbReference type="InterPro" id="IPR027417">
    <property type="entry name" value="P-loop_NTPase"/>
</dbReference>
<dbReference type="CDD" id="cd03713">
    <property type="entry name" value="EFG_mtEFG_C"/>
    <property type="match status" value="1"/>
</dbReference>
<dbReference type="HOGENOM" id="CLU_002794_4_1_5"/>
<evidence type="ECO:0000256" key="2">
    <source>
        <dbReference type="ARBA" id="ARBA00022741"/>
    </source>
</evidence>
<dbReference type="PANTHER" id="PTHR43261">
    <property type="entry name" value="TRANSLATION ELONGATION FACTOR G-RELATED"/>
    <property type="match status" value="1"/>
</dbReference>
<dbReference type="eggNOG" id="COG0480">
    <property type="taxonomic scope" value="Bacteria"/>
</dbReference>
<dbReference type="InterPro" id="IPR035647">
    <property type="entry name" value="EFG_III/V"/>
</dbReference>
<comment type="function">
    <text evidence="6">Catalyzes the GTP-dependent ribosomal translocation step during translation elongation. During this step, the ribosome changes from the pre-translocational (PRE) to the post-translocational (POST) state as the newly formed A-site-bound peptidyl-tRNA and P-site-bound deacylated tRNA move to the P and E sites, respectively. Catalyzes the coordinated movement of the two tRNA molecules, the mRNA and conformational changes in the ribosome.</text>
</comment>
<dbReference type="Pfam" id="PF03764">
    <property type="entry name" value="EFG_IV"/>
    <property type="match status" value="1"/>
</dbReference>
<evidence type="ECO:0000256" key="1">
    <source>
        <dbReference type="ARBA" id="ARBA00017872"/>
    </source>
</evidence>
<dbReference type="InterPro" id="IPR020568">
    <property type="entry name" value="Ribosomal_Su5_D2-typ_SF"/>
</dbReference>
<keyword evidence="5" id="KW-0342">GTP-binding</keyword>
<dbReference type="FunFam" id="3.30.70.240:FF:000001">
    <property type="entry name" value="Elongation factor G"/>
    <property type="match status" value="1"/>
</dbReference>
<dbReference type="SMART" id="SM00889">
    <property type="entry name" value="EFG_IV"/>
    <property type="match status" value="1"/>
</dbReference>
<dbReference type="Pfam" id="PF00009">
    <property type="entry name" value="GTP_EFTU"/>
    <property type="match status" value="1"/>
</dbReference>
<dbReference type="InterPro" id="IPR009022">
    <property type="entry name" value="EFG_III"/>
</dbReference>
<dbReference type="Pfam" id="PF22042">
    <property type="entry name" value="EF-G_D2"/>
    <property type="match status" value="1"/>
</dbReference>
<dbReference type="GO" id="GO:0032790">
    <property type="term" value="P:ribosome disassembly"/>
    <property type="evidence" value="ECO:0007669"/>
    <property type="project" value="TreeGrafter"/>
</dbReference>
<dbReference type="Gene3D" id="3.40.50.300">
    <property type="entry name" value="P-loop containing nucleotide triphosphate hydrolases"/>
    <property type="match status" value="1"/>
</dbReference>
<gene>
    <name evidence="8" type="ordered locus">Mmc1_0124</name>
</gene>
<evidence type="ECO:0000256" key="5">
    <source>
        <dbReference type="ARBA" id="ARBA00023134"/>
    </source>
</evidence>
<dbReference type="NCBIfam" id="TIGR00231">
    <property type="entry name" value="small_GTP"/>
    <property type="match status" value="1"/>
</dbReference>
<accession>A0L3V8</accession>
<dbReference type="CDD" id="cd16262">
    <property type="entry name" value="EFG_III"/>
    <property type="match status" value="1"/>
</dbReference>
<dbReference type="InterPro" id="IPR035649">
    <property type="entry name" value="EFG_V"/>
</dbReference>
<dbReference type="InterPro" id="IPR041095">
    <property type="entry name" value="EFG_II"/>
</dbReference>
<evidence type="ECO:0000256" key="3">
    <source>
        <dbReference type="ARBA" id="ARBA00022768"/>
    </source>
</evidence>
<dbReference type="Gene3D" id="2.40.30.10">
    <property type="entry name" value="Translation factors"/>
    <property type="match status" value="1"/>
</dbReference>
<dbReference type="NCBIfam" id="NF009379">
    <property type="entry name" value="PRK12740.1-3"/>
    <property type="match status" value="1"/>
</dbReference>
<dbReference type="PANTHER" id="PTHR43261:SF7">
    <property type="entry name" value="ELONGATION FACTOR G-LIKE PROTEIN"/>
    <property type="match status" value="1"/>
</dbReference>
<dbReference type="STRING" id="156889.Mmc1_0124"/>
<dbReference type="CDD" id="cd04088">
    <property type="entry name" value="EFG_mtEFG_II"/>
    <property type="match status" value="1"/>
</dbReference>
<dbReference type="FunFam" id="3.30.230.10:FF:000003">
    <property type="entry name" value="Elongation factor G"/>
    <property type="match status" value="1"/>
</dbReference>
<keyword evidence="2" id="KW-0547">Nucleotide-binding</keyword>
<dbReference type="SUPFAM" id="SSF52540">
    <property type="entry name" value="P-loop containing nucleoside triphosphate hydrolases"/>
    <property type="match status" value="1"/>
</dbReference>
<dbReference type="NCBIfam" id="NF009891">
    <property type="entry name" value="PRK13351.1-1"/>
    <property type="match status" value="1"/>
</dbReference>
<name>A0L3V8_MAGMM</name>
<dbReference type="Gene3D" id="3.30.70.870">
    <property type="entry name" value="Elongation Factor G (Translational Gtpase), domain 3"/>
    <property type="match status" value="1"/>
</dbReference>
<dbReference type="SUPFAM" id="SSF54211">
    <property type="entry name" value="Ribosomal protein S5 domain 2-like"/>
    <property type="match status" value="1"/>
</dbReference>
<evidence type="ECO:0000256" key="6">
    <source>
        <dbReference type="ARBA" id="ARBA00024731"/>
    </source>
</evidence>
<dbReference type="PROSITE" id="PS51722">
    <property type="entry name" value="G_TR_2"/>
    <property type="match status" value="1"/>
</dbReference>
<dbReference type="InterPro" id="IPR047872">
    <property type="entry name" value="EFG_IV"/>
</dbReference>
<proteinExistence type="predicted"/>
<dbReference type="InterPro" id="IPR000640">
    <property type="entry name" value="EFG_V-like"/>
</dbReference>
<evidence type="ECO:0000256" key="4">
    <source>
        <dbReference type="ARBA" id="ARBA00022917"/>
    </source>
</evidence>
<organism evidence="8 9">
    <name type="scientific">Magnetococcus marinus (strain ATCC BAA-1437 / JCM 17883 / MC-1)</name>
    <dbReference type="NCBI Taxonomy" id="156889"/>
    <lineage>
        <taxon>Bacteria</taxon>
        <taxon>Pseudomonadati</taxon>
        <taxon>Pseudomonadota</taxon>
        <taxon>Magnetococcia</taxon>
        <taxon>Magnetococcales</taxon>
        <taxon>Magnetococcaceae</taxon>
        <taxon>Magnetococcus</taxon>
    </lineage>
</organism>
<dbReference type="InterPro" id="IPR005517">
    <property type="entry name" value="Transl_elong_EFG/EF2_IV"/>
</dbReference>
<dbReference type="InterPro" id="IPR053905">
    <property type="entry name" value="EF-G-like_DII"/>
</dbReference>
<dbReference type="Proteomes" id="UP000002586">
    <property type="component" value="Chromosome"/>
</dbReference>
<dbReference type="InterPro" id="IPR005225">
    <property type="entry name" value="Small_GTP-bd"/>
</dbReference>
<dbReference type="Gene3D" id="3.30.230.10">
    <property type="match status" value="1"/>
</dbReference>
<dbReference type="GO" id="GO:0005525">
    <property type="term" value="F:GTP binding"/>
    <property type="evidence" value="ECO:0007669"/>
    <property type="project" value="UniProtKB-KW"/>
</dbReference>
<evidence type="ECO:0000313" key="9">
    <source>
        <dbReference type="Proteomes" id="UP000002586"/>
    </source>
</evidence>
<dbReference type="GO" id="GO:0097216">
    <property type="term" value="F:guanosine tetraphosphate binding"/>
    <property type="evidence" value="ECO:0007669"/>
    <property type="project" value="UniProtKB-ARBA"/>
</dbReference>
<dbReference type="CDD" id="cd01434">
    <property type="entry name" value="EFG_mtEFG1_IV"/>
    <property type="match status" value="1"/>
</dbReference>
<protein>
    <recommendedName>
        <fullName evidence="1">Elongation factor G</fullName>
    </recommendedName>
</protein>
<dbReference type="SMART" id="SM00838">
    <property type="entry name" value="EFG_C"/>
    <property type="match status" value="1"/>
</dbReference>
<dbReference type="GO" id="GO:0003924">
    <property type="term" value="F:GTPase activity"/>
    <property type="evidence" value="ECO:0007669"/>
    <property type="project" value="InterPro"/>
</dbReference>
<dbReference type="Pfam" id="PF00679">
    <property type="entry name" value="EFG_C"/>
    <property type="match status" value="1"/>
</dbReference>
<dbReference type="AlphaFoldDB" id="A0L3V8"/>
<keyword evidence="4" id="KW-0648">Protein biosynthesis</keyword>
<keyword evidence="9" id="KW-1185">Reference proteome</keyword>